<evidence type="ECO:0000256" key="3">
    <source>
        <dbReference type="ARBA" id="ARBA00022801"/>
    </source>
</evidence>
<feature type="non-terminal residue" evidence="6">
    <location>
        <position position="182"/>
    </location>
</feature>
<evidence type="ECO:0000256" key="1">
    <source>
        <dbReference type="ARBA" id="ARBA00013260"/>
    </source>
</evidence>
<dbReference type="GO" id="GO:0000049">
    <property type="term" value="F:tRNA binding"/>
    <property type="evidence" value="ECO:0007669"/>
    <property type="project" value="UniProtKB-KW"/>
</dbReference>
<dbReference type="HAMAP" id="MF_00083">
    <property type="entry name" value="Pept_tRNA_hydro_bact"/>
    <property type="match status" value="1"/>
</dbReference>
<keyword evidence="4" id="KW-0694">RNA-binding</keyword>
<gene>
    <name evidence="6" type="ORF">METZ01_LOCUS11319</name>
</gene>
<dbReference type="EMBL" id="UINC01000621">
    <property type="protein sequence ID" value="SUZ58465.1"/>
    <property type="molecule type" value="Genomic_DNA"/>
</dbReference>
<dbReference type="CDD" id="cd00462">
    <property type="entry name" value="PTH"/>
    <property type="match status" value="1"/>
</dbReference>
<dbReference type="InterPro" id="IPR001328">
    <property type="entry name" value="Pept_tRNA_hydro"/>
</dbReference>
<proteinExistence type="inferred from homology"/>
<dbReference type="NCBIfam" id="TIGR00447">
    <property type="entry name" value="pth"/>
    <property type="match status" value="1"/>
</dbReference>
<protein>
    <recommendedName>
        <fullName evidence="1">peptidyl-tRNA hydrolase</fullName>
        <ecNumber evidence="1">3.1.1.29</ecNumber>
    </recommendedName>
</protein>
<reference evidence="6" key="1">
    <citation type="submission" date="2018-05" db="EMBL/GenBank/DDBJ databases">
        <authorList>
            <person name="Lanie J.A."/>
            <person name="Ng W.-L."/>
            <person name="Kazmierczak K.M."/>
            <person name="Andrzejewski T.M."/>
            <person name="Davidsen T.M."/>
            <person name="Wayne K.J."/>
            <person name="Tettelin H."/>
            <person name="Glass J.I."/>
            <person name="Rusch D."/>
            <person name="Podicherti R."/>
            <person name="Tsui H.-C.T."/>
            <person name="Winkler M.E."/>
        </authorList>
    </citation>
    <scope>NUCLEOTIDE SEQUENCE</scope>
</reference>
<feature type="non-terminal residue" evidence="6">
    <location>
        <position position="1"/>
    </location>
</feature>
<dbReference type="Pfam" id="PF01195">
    <property type="entry name" value="Pept_tRNA_hydro"/>
    <property type="match status" value="1"/>
</dbReference>
<dbReference type="PROSITE" id="PS01195">
    <property type="entry name" value="PEPT_TRNA_HYDROL_1"/>
    <property type="match status" value="1"/>
</dbReference>
<dbReference type="PANTHER" id="PTHR17224">
    <property type="entry name" value="PEPTIDYL-TRNA HYDROLASE"/>
    <property type="match status" value="1"/>
</dbReference>
<sequence>MKYLIVGLGNIGPQYELTRHNIGFLILDYLASKFESTFKSERLGDYSLIKFKGRSIHLIKPSNYVNNSGRTVKYWSDKLKIKNENLLIVLDDISLKYGKLRIKKNGTDGGHNGLKNINESLNSNNYPRLRFGIGNEFIKGNQSNYVLENFSKDEMKDLEINIQNSIKIIMSFCYEGINRSMN</sequence>
<dbReference type="InterPro" id="IPR018171">
    <property type="entry name" value="Pept_tRNA_hydro_CS"/>
</dbReference>
<evidence type="ECO:0000313" key="6">
    <source>
        <dbReference type="EMBL" id="SUZ58465.1"/>
    </source>
</evidence>
<keyword evidence="2" id="KW-0820">tRNA-binding</keyword>
<name>A0A381NV33_9ZZZZ</name>
<dbReference type="AlphaFoldDB" id="A0A381NV33"/>
<dbReference type="GO" id="GO:0004045">
    <property type="term" value="F:peptidyl-tRNA hydrolase activity"/>
    <property type="evidence" value="ECO:0007669"/>
    <property type="project" value="UniProtKB-EC"/>
</dbReference>
<evidence type="ECO:0000256" key="5">
    <source>
        <dbReference type="ARBA" id="ARBA00038063"/>
    </source>
</evidence>
<dbReference type="EC" id="3.1.1.29" evidence="1"/>
<organism evidence="6">
    <name type="scientific">marine metagenome</name>
    <dbReference type="NCBI Taxonomy" id="408172"/>
    <lineage>
        <taxon>unclassified sequences</taxon>
        <taxon>metagenomes</taxon>
        <taxon>ecological metagenomes</taxon>
    </lineage>
</organism>
<dbReference type="SUPFAM" id="SSF53178">
    <property type="entry name" value="Peptidyl-tRNA hydrolase-like"/>
    <property type="match status" value="1"/>
</dbReference>
<dbReference type="PANTHER" id="PTHR17224:SF1">
    <property type="entry name" value="PEPTIDYL-TRNA HYDROLASE"/>
    <property type="match status" value="1"/>
</dbReference>
<accession>A0A381NV33</accession>
<keyword evidence="3" id="KW-0378">Hydrolase</keyword>
<evidence type="ECO:0000256" key="2">
    <source>
        <dbReference type="ARBA" id="ARBA00022555"/>
    </source>
</evidence>
<dbReference type="Gene3D" id="3.40.50.1470">
    <property type="entry name" value="Peptidyl-tRNA hydrolase"/>
    <property type="match status" value="1"/>
</dbReference>
<evidence type="ECO:0000256" key="4">
    <source>
        <dbReference type="ARBA" id="ARBA00022884"/>
    </source>
</evidence>
<dbReference type="InterPro" id="IPR036416">
    <property type="entry name" value="Pept_tRNA_hydro_sf"/>
</dbReference>
<comment type="similarity">
    <text evidence="5">Belongs to the PTH family.</text>
</comment>